<dbReference type="PROSITE" id="PS00653">
    <property type="entry name" value="GLYCOSYL_HYDROL_F1_2"/>
    <property type="match status" value="1"/>
</dbReference>
<organism evidence="9 10">
    <name type="scientific">Chilo suppressalis</name>
    <name type="common">Asiatic rice borer moth</name>
    <dbReference type="NCBI Taxonomy" id="168631"/>
    <lineage>
        <taxon>Eukaryota</taxon>
        <taxon>Metazoa</taxon>
        <taxon>Ecdysozoa</taxon>
        <taxon>Arthropoda</taxon>
        <taxon>Hexapoda</taxon>
        <taxon>Insecta</taxon>
        <taxon>Pterygota</taxon>
        <taxon>Neoptera</taxon>
        <taxon>Endopterygota</taxon>
        <taxon>Lepidoptera</taxon>
        <taxon>Glossata</taxon>
        <taxon>Ditrysia</taxon>
        <taxon>Pyraloidea</taxon>
        <taxon>Crambidae</taxon>
        <taxon>Crambinae</taxon>
        <taxon>Chilo</taxon>
    </lineage>
</organism>
<evidence type="ECO:0000256" key="7">
    <source>
        <dbReference type="RuleBase" id="RU004468"/>
    </source>
</evidence>
<feature type="chain" id="PRO_5047323357" description="beta-glucosidase" evidence="8">
    <location>
        <begin position="22"/>
        <end position="507"/>
    </location>
</feature>
<evidence type="ECO:0000313" key="10">
    <source>
        <dbReference type="Proteomes" id="UP001153292"/>
    </source>
</evidence>
<keyword evidence="8" id="KW-0732">Signal</keyword>
<evidence type="ECO:0000256" key="1">
    <source>
        <dbReference type="ARBA" id="ARBA00010838"/>
    </source>
</evidence>
<sequence>MLLNLKCVLFLAVTYFGLSNTKIINEVKQSIRKFPDGFSFGAATASYQIEGAWNADGKTETIWDHLTHNNPCSVKDCSNGDIAANSYNLFKRDVEMIRELGLDHYRFSLSWTRILPTGFPDKINEAGVQYYNNLINEMIKYNIKPMVTLYHWELPQKLQEMGGWANPHVTDWFADYARVVFEQFGDRVKYWITINEPYQICNAGYGSTTKAPQLNLKGIADYMCAKNLLVAHAKTYHIYNNEFKPKYGGVVGMSMSAQWYEPESEEQVEAANEAMHFGIGQYAHPIFAKEGDFPQIMKEKVSAKSAAQGYYRSRLVEFTEEEVNMIRGSSDFIGLNHYTTYLSYRSNVTLEEKQDSDVTSYQPNSWPGSASEWLKQIPWGLHKLLTYVKHNYDNPMVIITENGFSTLSGLEDDDRISFYREYLNAMLDAIEEGCNVAGYTAWSLMDNFEWLEGYTVRFGLYEVDFTTANRTRTPRKSAFVYKEIVRSRALDPIYEPNTKVMTIDEGH</sequence>
<dbReference type="InterPro" id="IPR018120">
    <property type="entry name" value="Glyco_hydro_1_AS"/>
</dbReference>
<evidence type="ECO:0000256" key="5">
    <source>
        <dbReference type="PROSITE-ProRule" id="PRU10055"/>
    </source>
</evidence>
<dbReference type="EMBL" id="OU963896">
    <property type="protein sequence ID" value="CAH2988918.1"/>
    <property type="molecule type" value="Genomic_DNA"/>
</dbReference>
<keyword evidence="4 7" id="KW-0326">Glycosidase</keyword>
<evidence type="ECO:0000256" key="3">
    <source>
        <dbReference type="ARBA" id="ARBA00022801"/>
    </source>
</evidence>
<dbReference type="EC" id="3.2.1.21" evidence="2"/>
<evidence type="ECO:0000256" key="2">
    <source>
        <dbReference type="ARBA" id="ARBA00012744"/>
    </source>
</evidence>
<accession>A0ABN8L6F2</accession>
<dbReference type="PANTHER" id="PTHR10353">
    <property type="entry name" value="GLYCOSYL HYDROLASE"/>
    <property type="match status" value="1"/>
</dbReference>
<dbReference type="InterPro" id="IPR017853">
    <property type="entry name" value="GH"/>
</dbReference>
<feature type="active site" description="Nucleophile" evidence="5">
    <location>
        <position position="401"/>
    </location>
</feature>
<evidence type="ECO:0000256" key="8">
    <source>
        <dbReference type="SAM" id="SignalP"/>
    </source>
</evidence>
<keyword evidence="3 7" id="KW-0378">Hydrolase</keyword>
<comment type="similarity">
    <text evidence="1 6">Belongs to the glycosyl hydrolase 1 family.</text>
</comment>
<dbReference type="Proteomes" id="UP001153292">
    <property type="component" value="Chromosome 3"/>
</dbReference>
<dbReference type="InterPro" id="IPR033132">
    <property type="entry name" value="GH_1_N_CS"/>
</dbReference>
<dbReference type="Gene3D" id="3.20.20.80">
    <property type="entry name" value="Glycosidases"/>
    <property type="match status" value="1"/>
</dbReference>
<dbReference type="InterPro" id="IPR001360">
    <property type="entry name" value="Glyco_hydro_1"/>
</dbReference>
<dbReference type="Pfam" id="PF00232">
    <property type="entry name" value="Glyco_hydro_1"/>
    <property type="match status" value="1"/>
</dbReference>
<feature type="signal peptide" evidence="8">
    <location>
        <begin position="1"/>
        <end position="21"/>
    </location>
</feature>
<evidence type="ECO:0000256" key="6">
    <source>
        <dbReference type="RuleBase" id="RU003690"/>
    </source>
</evidence>
<protein>
    <recommendedName>
        <fullName evidence="2">beta-glucosidase</fullName>
        <ecNumber evidence="2">3.2.1.21</ecNumber>
    </recommendedName>
</protein>
<keyword evidence="10" id="KW-1185">Reference proteome</keyword>
<proteinExistence type="inferred from homology"/>
<name>A0ABN8L6F2_CHISP</name>
<evidence type="ECO:0000313" key="9">
    <source>
        <dbReference type="EMBL" id="CAH2988918.1"/>
    </source>
</evidence>
<gene>
    <name evidence="9" type="ORF">CHILSU_LOCUS8331</name>
</gene>
<dbReference type="PANTHER" id="PTHR10353:SF36">
    <property type="entry name" value="LP05116P"/>
    <property type="match status" value="1"/>
</dbReference>
<dbReference type="PROSITE" id="PS00572">
    <property type="entry name" value="GLYCOSYL_HYDROL_F1_1"/>
    <property type="match status" value="1"/>
</dbReference>
<dbReference type="SUPFAM" id="SSF51445">
    <property type="entry name" value="(Trans)glycosidases"/>
    <property type="match status" value="1"/>
</dbReference>
<dbReference type="PRINTS" id="PR00131">
    <property type="entry name" value="GLHYDRLASE1"/>
</dbReference>
<evidence type="ECO:0000256" key="4">
    <source>
        <dbReference type="ARBA" id="ARBA00023295"/>
    </source>
</evidence>
<reference evidence="9" key="1">
    <citation type="submission" date="2021-12" db="EMBL/GenBank/DDBJ databases">
        <authorList>
            <person name="King R."/>
        </authorList>
    </citation>
    <scope>NUCLEOTIDE SEQUENCE</scope>
</reference>